<protein>
    <submittedName>
        <fullName evidence="2">Uncharacterized protein</fullName>
    </submittedName>
</protein>
<accession>A0A8T0DNI5</accession>
<feature type="transmembrane region" description="Helical" evidence="1">
    <location>
        <begin position="383"/>
        <end position="402"/>
    </location>
</feature>
<dbReference type="Proteomes" id="UP000699462">
    <property type="component" value="Unassembled WGS sequence"/>
</dbReference>
<dbReference type="AlphaFoldDB" id="A0A8T0DNI5"/>
<keyword evidence="1" id="KW-1133">Transmembrane helix</keyword>
<keyword evidence="1" id="KW-0812">Transmembrane</keyword>
<sequence>MGQIVEHGAVQCALCIMRDMKSSLVILLWRKFHQRDIQCNTHESKQQASSKIFNPARDYSDSIQWKLRKRYREAILNSCVIKLNSDTKLHLSNWINRQLALIGQCVDASIFDLCMKPNEPDEFFQPYLADAYTKLVPLISLLLDCSTNAQMSENILIWLLCHWFYVCRIHLLRGWLLRVPRRRHFYGVPFEIHRLEELLNKYQSEALRFSSCPVLRAWFKNGACILNDLVTMKACQTCHPLLAKGIYENMWSTFSGRHRQTKIPLWKTTIHFEQQQVVLMEAQSRAASRLLINFKSYIAGVLHRQRLDSDSEPSASELYDAVQLWSAVYDYPLERYFALAGLLSIFCIIIVLLFLFASLHRLIPKLRYFSPVVSSQENQENSPGKVICFYCFLAPLCVYLNLELRLLWARILVNNCLRLFPHRTSHRLLFTQEHRADPQQLFNNGFQINLTWRAFEHQERRVKNLFTELRTELTRRGIFLPMDLF</sequence>
<dbReference type="OrthoDB" id="6236680at2759"/>
<gene>
    <name evidence="2" type="ORF">P879_02083</name>
</gene>
<proteinExistence type="predicted"/>
<reference evidence="2 3" key="1">
    <citation type="submission" date="2019-07" db="EMBL/GenBank/DDBJ databases">
        <title>Annotation for the trematode Paragonimus westermani.</title>
        <authorList>
            <person name="Choi Y.-J."/>
        </authorList>
    </citation>
    <scope>NUCLEOTIDE SEQUENCE [LARGE SCALE GENOMIC DNA]</scope>
    <source>
        <strain evidence="2">180907_Pwestermani</strain>
    </source>
</reference>
<evidence type="ECO:0000313" key="3">
    <source>
        <dbReference type="Proteomes" id="UP000699462"/>
    </source>
</evidence>
<keyword evidence="1" id="KW-0472">Membrane</keyword>
<evidence type="ECO:0000256" key="1">
    <source>
        <dbReference type="SAM" id="Phobius"/>
    </source>
</evidence>
<dbReference type="EMBL" id="JTDF01002347">
    <property type="protein sequence ID" value="KAF8568896.1"/>
    <property type="molecule type" value="Genomic_DNA"/>
</dbReference>
<keyword evidence="3" id="KW-1185">Reference proteome</keyword>
<evidence type="ECO:0000313" key="2">
    <source>
        <dbReference type="EMBL" id="KAF8568896.1"/>
    </source>
</evidence>
<feature type="transmembrane region" description="Helical" evidence="1">
    <location>
        <begin position="155"/>
        <end position="176"/>
    </location>
</feature>
<organism evidence="2 3">
    <name type="scientific">Paragonimus westermani</name>
    <dbReference type="NCBI Taxonomy" id="34504"/>
    <lineage>
        <taxon>Eukaryota</taxon>
        <taxon>Metazoa</taxon>
        <taxon>Spiralia</taxon>
        <taxon>Lophotrochozoa</taxon>
        <taxon>Platyhelminthes</taxon>
        <taxon>Trematoda</taxon>
        <taxon>Digenea</taxon>
        <taxon>Plagiorchiida</taxon>
        <taxon>Troglotremata</taxon>
        <taxon>Troglotrematidae</taxon>
        <taxon>Paragonimus</taxon>
    </lineage>
</organism>
<name>A0A8T0DNI5_9TREM</name>
<comment type="caution">
    <text evidence="2">The sequence shown here is derived from an EMBL/GenBank/DDBJ whole genome shotgun (WGS) entry which is preliminary data.</text>
</comment>
<feature type="transmembrane region" description="Helical" evidence="1">
    <location>
        <begin position="336"/>
        <end position="363"/>
    </location>
</feature>